<keyword evidence="4" id="KW-1185">Reference proteome</keyword>
<dbReference type="EMBL" id="JACVVK020000145">
    <property type="protein sequence ID" value="KAK7488894.1"/>
    <property type="molecule type" value="Genomic_DNA"/>
</dbReference>
<organism evidence="3 4">
    <name type="scientific">Batillaria attramentaria</name>
    <dbReference type="NCBI Taxonomy" id="370345"/>
    <lineage>
        <taxon>Eukaryota</taxon>
        <taxon>Metazoa</taxon>
        <taxon>Spiralia</taxon>
        <taxon>Lophotrochozoa</taxon>
        <taxon>Mollusca</taxon>
        <taxon>Gastropoda</taxon>
        <taxon>Caenogastropoda</taxon>
        <taxon>Sorbeoconcha</taxon>
        <taxon>Cerithioidea</taxon>
        <taxon>Batillariidae</taxon>
        <taxon>Batillaria</taxon>
    </lineage>
</organism>
<name>A0ABD0KNZ3_9CAEN</name>
<gene>
    <name evidence="3" type="ORF">BaRGS_00019851</name>
</gene>
<evidence type="ECO:0000313" key="3">
    <source>
        <dbReference type="EMBL" id="KAK7488894.1"/>
    </source>
</evidence>
<dbReference type="InterPro" id="IPR003599">
    <property type="entry name" value="Ig_sub"/>
</dbReference>
<dbReference type="SMART" id="SM00409">
    <property type="entry name" value="IG"/>
    <property type="match status" value="2"/>
</dbReference>
<dbReference type="InterPro" id="IPR036179">
    <property type="entry name" value="Ig-like_dom_sf"/>
</dbReference>
<dbReference type="InterPro" id="IPR007110">
    <property type="entry name" value="Ig-like_dom"/>
</dbReference>
<dbReference type="PROSITE" id="PS50835">
    <property type="entry name" value="IG_LIKE"/>
    <property type="match status" value="1"/>
</dbReference>
<protein>
    <recommendedName>
        <fullName evidence="2">Ig-like domain-containing protein</fullName>
    </recommendedName>
</protein>
<dbReference type="AlphaFoldDB" id="A0ABD0KNZ3"/>
<dbReference type="InterPro" id="IPR013783">
    <property type="entry name" value="Ig-like_fold"/>
</dbReference>
<comment type="caution">
    <text evidence="3">The sequence shown here is derived from an EMBL/GenBank/DDBJ whole genome shotgun (WGS) entry which is preliminary data.</text>
</comment>
<evidence type="ECO:0000256" key="1">
    <source>
        <dbReference type="SAM" id="MobiDB-lite"/>
    </source>
</evidence>
<sequence>MNPASGSLTLASNVTEGLVEVTCTAPSGVPADDLIILNIERVLHRNQAKQDLAGARGSAQAADKSGYNVPGSSASGTVSQRSIKFTMPQTTCNDAGMYICSAAYFVGTIVTTATSSKNLTVTVDPGPITMMADPQQAVYSYNTSLLLRCNGPVGTVDDNTQVEWMWEYKEQGGFLWTTVTTTEDNFNEESSTPSGPGNCARIEVVALQRYVLPEDTGRTYRCYVRRVAGSGGNFEQYAAEYTIGTVLPPGVRAQDPEIIDEIWPEVQPVGGTARLNCTVTNKRNGVVIWEHVDTQQTLSMDENIVIPRNPDIGWTPKYEIQKRESGDRLTYTLVIRRLLEQDGGTYRLYSTNSTITMNPPSGAVILNSNTTSAPAEVECSPPAGENGHLYELSLKRVLRSDVNRTEENLATADADDDSNGTARDLSGNRVPGSWVTGGTAERFIRFVMPEANCGDAGTYICKAAYVSGSRLELARNFMDLTVSVVAVKTDNYYISVVPLKAEWVWEDRKAGGQWTAYSGSQEVSSSTSNTTVCPTHQASSIRLNVTTSDQGRQFRCYVRHTGDNSVSFEDFAAEFGPLSVVSPDEPDTGHGTRTSGWAAETVGILVAGAALSLGSRWN</sequence>
<dbReference type="SUPFAM" id="SSF48726">
    <property type="entry name" value="Immunoglobulin"/>
    <property type="match status" value="1"/>
</dbReference>
<proteinExistence type="predicted"/>
<accession>A0ABD0KNZ3</accession>
<dbReference type="Gene3D" id="2.60.40.10">
    <property type="entry name" value="Immunoglobulins"/>
    <property type="match status" value="1"/>
</dbReference>
<reference evidence="3 4" key="1">
    <citation type="journal article" date="2023" name="Sci. Data">
        <title>Genome assembly of the Korean intertidal mud-creeper Batillaria attramentaria.</title>
        <authorList>
            <person name="Patra A.K."/>
            <person name="Ho P.T."/>
            <person name="Jun S."/>
            <person name="Lee S.J."/>
            <person name="Kim Y."/>
            <person name="Won Y.J."/>
        </authorList>
    </citation>
    <scope>NUCLEOTIDE SEQUENCE [LARGE SCALE GENOMIC DNA]</scope>
    <source>
        <strain evidence="3">Wonlab-2016</strain>
    </source>
</reference>
<dbReference type="Proteomes" id="UP001519460">
    <property type="component" value="Unassembled WGS sequence"/>
</dbReference>
<feature type="region of interest" description="Disordered" evidence="1">
    <location>
        <begin position="408"/>
        <end position="431"/>
    </location>
</feature>
<evidence type="ECO:0000313" key="4">
    <source>
        <dbReference type="Proteomes" id="UP001519460"/>
    </source>
</evidence>
<feature type="domain" description="Ig-like" evidence="2">
    <location>
        <begin position="256"/>
        <end position="358"/>
    </location>
</feature>
<evidence type="ECO:0000259" key="2">
    <source>
        <dbReference type="PROSITE" id="PS50835"/>
    </source>
</evidence>